<keyword evidence="3" id="KW-1185">Reference proteome</keyword>
<comment type="caution">
    <text evidence="2">The sequence shown here is derived from an EMBL/GenBank/DDBJ whole genome shotgun (WGS) entry which is preliminary data.</text>
</comment>
<gene>
    <name evidence="2" type="ORF">OS493_038431</name>
</gene>
<dbReference type="EMBL" id="MU826922">
    <property type="protein sequence ID" value="KAJ7369512.1"/>
    <property type="molecule type" value="Genomic_DNA"/>
</dbReference>
<dbReference type="InterPro" id="IPR052972">
    <property type="entry name" value="Sacsin_chaperone_reg"/>
</dbReference>
<feature type="domain" description="Sacsin/Nov" evidence="1">
    <location>
        <begin position="12"/>
        <end position="222"/>
    </location>
</feature>
<dbReference type="PANTHER" id="PTHR15600:SF42">
    <property type="entry name" value="SACSIN"/>
    <property type="match status" value="1"/>
</dbReference>
<dbReference type="GO" id="GO:0030544">
    <property type="term" value="F:Hsp70 protein binding"/>
    <property type="evidence" value="ECO:0007669"/>
    <property type="project" value="TreeGrafter"/>
</dbReference>
<dbReference type="NCBIfam" id="NF047352">
    <property type="entry name" value="P_loop_sacsin"/>
    <property type="match status" value="1"/>
</dbReference>
<organism evidence="2 3">
    <name type="scientific">Desmophyllum pertusum</name>
    <dbReference type="NCBI Taxonomy" id="174260"/>
    <lineage>
        <taxon>Eukaryota</taxon>
        <taxon>Metazoa</taxon>
        <taxon>Cnidaria</taxon>
        <taxon>Anthozoa</taxon>
        <taxon>Hexacorallia</taxon>
        <taxon>Scleractinia</taxon>
        <taxon>Caryophylliina</taxon>
        <taxon>Caryophylliidae</taxon>
        <taxon>Desmophyllum</taxon>
    </lineage>
</organism>
<protein>
    <recommendedName>
        <fullName evidence="1">Sacsin/Nov domain-containing protein</fullName>
    </recommendedName>
</protein>
<accession>A0A9W9YU45</accession>
<evidence type="ECO:0000313" key="3">
    <source>
        <dbReference type="Proteomes" id="UP001163046"/>
    </source>
</evidence>
<dbReference type="InterPro" id="IPR036890">
    <property type="entry name" value="HATPase_C_sf"/>
</dbReference>
<dbReference type="Proteomes" id="UP001163046">
    <property type="component" value="Unassembled WGS sequence"/>
</dbReference>
<evidence type="ECO:0000313" key="2">
    <source>
        <dbReference type="EMBL" id="KAJ7369512.1"/>
    </source>
</evidence>
<dbReference type="PANTHER" id="PTHR15600">
    <property type="entry name" value="SACSIN"/>
    <property type="match status" value="1"/>
</dbReference>
<evidence type="ECO:0000259" key="1">
    <source>
        <dbReference type="Pfam" id="PF25794"/>
    </source>
</evidence>
<reference evidence="2" key="1">
    <citation type="submission" date="2023-01" db="EMBL/GenBank/DDBJ databases">
        <title>Genome assembly of the deep-sea coral Lophelia pertusa.</title>
        <authorList>
            <person name="Herrera S."/>
            <person name="Cordes E."/>
        </authorList>
    </citation>
    <scope>NUCLEOTIDE SEQUENCE</scope>
    <source>
        <strain evidence="2">USNM1676648</strain>
        <tissue evidence="2">Polyp</tissue>
    </source>
</reference>
<dbReference type="AlphaFoldDB" id="A0A9W9YU45"/>
<name>A0A9W9YU45_9CNID</name>
<dbReference type="SUPFAM" id="SSF55874">
    <property type="entry name" value="ATPase domain of HSP90 chaperone/DNA topoisomerase II/histidine kinase"/>
    <property type="match status" value="1"/>
</dbReference>
<dbReference type="OrthoDB" id="1262810at2759"/>
<dbReference type="InterPro" id="IPR058210">
    <property type="entry name" value="SACS/Nov_dom"/>
</dbReference>
<dbReference type="Pfam" id="PF25794">
    <property type="entry name" value="SACS"/>
    <property type="match status" value="1"/>
</dbReference>
<proteinExistence type="predicted"/>
<sequence>MNEPSWRLVGEFKEIIQNADDAGASKVSFLLDSRPSFYGEVSLYAPSLDQFQGPALYAQNDALFEDGDWENLERLMRSSKKDDPLKVGRFGIGFNSVYHMTDLPSIVSGDHIAFLDPHETHFGRKETGRRFSLEHQLLDECPDQFMPYEDVLDCKISTQFYNGTLFRFPLRGAPSDLSKKKYTAEKVHKLFDALKKEASVILLFLKNIEEISLFETNERNAAADKRFDKRRKLFGNGRVVKQRDIQNTHLSLRLAVEEVDATATVPVVENRWLVYHQVDARDASLKEMSLELGLLPWVGIATPLNESKRQALSSTGGRIFCFLPLPPDADSKTGFPVHVHGYFGLTDNRRGLKWPGLDCQDDQTAEWNVLLVERVASQAYANLLLDLVDKQMKEPSDGSTKQELVYKSWPSLPEVEKHWKHMLKPMYSIVMKANVFWTPANGGRWVNLDEARLDRIKTEFPNATNEARDVVLATLTQANEAVVIVPCHVMNAIYTHTPVPTKSITPAYLRGLLKKKIKGSWKVENIPREKKLKLLEFTLEDKNLGDMKGVPLLPLADGSFIDFCPLQYSRDPNAAVFVSSTTHPRSIFHNMESKFLDDKGQSSALKYLPTAACDAKNPHIHPLQLVKLDTTIALNLLRQMIPPEWSRTDLLSSWYPGRNGHPPERWLEFVWTWIQNAFPADLSHLKTSLSSLTHVAEVAA</sequence>